<dbReference type="Proteomes" id="UP000035720">
    <property type="component" value="Unassembled WGS sequence"/>
</dbReference>
<evidence type="ECO:0000256" key="1">
    <source>
        <dbReference type="ARBA" id="ARBA00004202"/>
    </source>
</evidence>
<dbReference type="GO" id="GO:0005886">
    <property type="term" value="C:plasma membrane"/>
    <property type="evidence" value="ECO:0007669"/>
    <property type="project" value="UniProtKB-SubCell"/>
</dbReference>
<dbReference type="PANTHER" id="PTHR42711:SF17">
    <property type="entry name" value="ABC TRANSPORTER ATP-BINDING PROTEIN"/>
    <property type="match status" value="1"/>
</dbReference>
<keyword evidence="6" id="KW-0812">Transmembrane</keyword>
<dbReference type="GO" id="GO:0046677">
    <property type="term" value="P:response to antibiotic"/>
    <property type="evidence" value="ECO:0007669"/>
    <property type="project" value="UniProtKB-KW"/>
</dbReference>
<evidence type="ECO:0000256" key="5">
    <source>
        <dbReference type="ARBA" id="ARBA00023251"/>
    </source>
</evidence>
<feature type="transmembrane region" description="Helical" evidence="6">
    <location>
        <begin position="329"/>
        <end position="350"/>
    </location>
</feature>
<dbReference type="InterPro" id="IPR003594">
    <property type="entry name" value="HATPase_dom"/>
</dbReference>
<name>A0A077M9L0_9MICO</name>
<dbReference type="Pfam" id="PF00005">
    <property type="entry name" value="ABC_tran"/>
    <property type="match status" value="1"/>
</dbReference>
<evidence type="ECO:0000256" key="2">
    <source>
        <dbReference type="ARBA" id="ARBA00022448"/>
    </source>
</evidence>
<keyword evidence="8" id="KW-0378">Hydrolase</keyword>
<dbReference type="GO" id="GO:0005524">
    <property type="term" value="F:ATP binding"/>
    <property type="evidence" value="ECO:0007669"/>
    <property type="project" value="UniProtKB-KW"/>
</dbReference>
<protein>
    <submittedName>
        <fullName evidence="8">Putative Polyamine-transporting ATPase</fullName>
        <ecNumber evidence="8">3.6.3.31</ecNumber>
    </submittedName>
</protein>
<dbReference type="OrthoDB" id="9804819at2"/>
<dbReference type="SMART" id="SM00382">
    <property type="entry name" value="AAA"/>
    <property type="match status" value="1"/>
</dbReference>
<feature type="transmembrane region" description="Helical" evidence="6">
    <location>
        <begin position="263"/>
        <end position="281"/>
    </location>
</feature>
<dbReference type="InterPro" id="IPR011712">
    <property type="entry name" value="Sig_transdc_His_kin_sub3_dim/P"/>
</dbReference>
<comment type="caution">
    <text evidence="8">The sequence shown here is derived from an EMBL/GenBank/DDBJ whole genome shotgun (WGS) entry which is preliminary data.</text>
</comment>
<reference evidence="8 9" key="1">
    <citation type="journal article" date="2013" name="ISME J.">
        <title>A metabolic model for members of the genus Tetrasphaera involved in enhanced biological phosphorus removal.</title>
        <authorList>
            <person name="Kristiansen R."/>
            <person name="Nguyen H.T.T."/>
            <person name="Saunders A.M."/>
            <person name="Nielsen J.L."/>
            <person name="Wimmer R."/>
            <person name="Le V.Q."/>
            <person name="McIlroy S.J."/>
            <person name="Petrovski S."/>
            <person name="Seviour R.J."/>
            <person name="Calteau A."/>
            <person name="Nielsen K.L."/>
            <person name="Nielsen P.H."/>
        </authorList>
    </citation>
    <scope>NUCLEOTIDE SEQUENCE [LARGE SCALE GENOMIC DNA]</scope>
    <source>
        <strain evidence="8 9">Ben 74</strain>
    </source>
</reference>
<dbReference type="Pfam" id="PF02518">
    <property type="entry name" value="HATPase_c"/>
    <property type="match status" value="1"/>
</dbReference>
<keyword evidence="3" id="KW-0547">Nucleotide-binding</keyword>
<dbReference type="InterPro" id="IPR017871">
    <property type="entry name" value="ABC_transporter-like_CS"/>
</dbReference>
<keyword evidence="5" id="KW-0046">Antibiotic resistance</keyword>
<dbReference type="PANTHER" id="PTHR42711">
    <property type="entry name" value="ABC TRANSPORTER ATP-BINDING PROTEIN"/>
    <property type="match status" value="1"/>
</dbReference>
<dbReference type="Pfam" id="PF07730">
    <property type="entry name" value="HisKA_3"/>
    <property type="match status" value="1"/>
</dbReference>
<organism evidence="8 9">
    <name type="scientific">Nostocoides jenkinsii Ben 74</name>
    <dbReference type="NCBI Taxonomy" id="1193518"/>
    <lineage>
        <taxon>Bacteria</taxon>
        <taxon>Bacillati</taxon>
        <taxon>Actinomycetota</taxon>
        <taxon>Actinomycetes</taxon>
        <taxon>Micrococcales</taxon>
        <taxon>Intrasporangiaceae</taxon>
        <taxon>Nostocoides</taxon>
    </lineage>
</organism>
<dbReference type="InterPro" id="IPR003593">
    <property type="entry name" value="AAA+_ATPase"/>
</dbReference>
<dbReference type="RefSeq" id="WP_084733781.1">
    <property type="nucleotide sequence ID" value="NZ_HF571038.1"/>
</dbReference>
<dbReference type="EMBL" id="CAJC01000008">
    <property type="protein sequence ID" value="CCI51467.1"/>
    <property type="molecule type" value="Genomic_DNA"/>
</dbReference>
<sequence length="600" mass="63666">MTTTAGAATTATTSTRPGIANAVDLTGLTKTFGEVRAVRGIDLAIVPGEVVAFLGPNGAGKTTTIDMILGLAEPTTGTVEVFGLSPQEAVRHGLVSAVMQTGGLLKDLTVRETIDYTASLFPLARPTAEVLDMAGLTDLGDRLVGKCSGGEQQRVRFAMALVCDPQLLILDEPTTGMDVNARRAFWSSIHAEAAKGRTILFATHYLEEADLYADRVVLVRKGRIVADGTSAEIKALGAGRFWLVFLAEPLAAAWAARSSARGVAGIVVTVAFAVAYLWHFHESRGYIFGGSTLTEAHWTPARRTFRYAVVLALTIADTLLVGQAGTSTWVFLAVCGLWTMPMRWAFPVGFALAGTYEGVVRLVDGWSRHAGVSMSILLSMFAMGGGMLAIRRSRDLSAVRQENARLAVEEERGRLARDIHDILGHSLTVITVKAELAGRLLDVDIERARGEIASLETLAREALADVRGAVVGVREISLAGELARAKAALAAAGIDSTIPNAMDDVDPALKELFAWTVRESVTNVVRHSAARHCTITLSPNQIRVTDDGRGVNREDGGAVSGVVGGGNGLRGLRERARLAGATVTTRHLEPSGFEVVVAGR</sequence>
<evidence type="ECO:0000313" key="9">
    <source>
        <dbReference type="Proteomes" id="UP000035720"/>
    </source>
</evidence>
<comment type="subcellular location">
    <subcellularLocation>
        <location evidence="1">Cell membrane</location>
        <topology evidence="1">Peripheral membrane protein</topology>
    </subcellularLocation>
</comment>
<keyword evidence="6" id="KW-0472">Membrane</keyword>
<dbReference type="CDD" id="cd03230">
    <property type="entry name" value="ABC_DR_subfamily_A"/>
    <property type="match status" value="1"/>
</dbReference>
<gene>
    <name evidence="8" type="ORF">BN13_1050003</name>
</gene>
<evidence type="ECO:0000256" key="4">
    <source>
        <dbReference type="ARBA" id="ARBA00022840"/>
    </source>
</evidence>
<keyword evidence="2" id="KW-0813">Transport</keyword>
<evidence type="ECO:0000259" key="7">
    <source>
        <dbReference type="PROSITE" id="PS50893"/>
    </source>
</evidence>
<dbReference type="GO" id="GO:0016887">
    <property type="term" value="F:ATP hydrolysis activity"/>
    <property type="evidence" value="ECO:0007669"/>
    <property type="project" value="InterPro"/>
</dbReference>
<dbReference type="STRING" id="1193518.BN13_1050003"/>
<proteinExistence type="predicted"/>
<dbReference type="GO" id="GO:0046983">
    <property type="term" value="F:protein dimerization activity"/>
    <property type="evidence" value="ECO:0007669"/>
    <property type="project" value="InterPro"/>
</dbReference>
<dbReference type="Gene3D" id="3.30.565.10">
    <property type="entry name" value="Histidine kinase-like ATPase, C-terminal domain"/>
    <property type="match status" value="1"/>
</dbReference>
<accession>A0A077M9L0</accession>
<dbReference type="SUPFAM" id="SSF52540">
    <property type="entry name" value="P-loop containing nucleoside triphosphate hydrolases"/>
    <property type="match status" value="1"/>
</dbReference>
<keyword evidence="6" id="KW-1133">Transmembrane helix</keyword>
<dbReference type="InterPro" id="IPR027417">
    <property type="entry name" value="P-loop_NTPase"/>
</dbReference>
<dbReference type="InterPro" id="IPR036890">
    <property type="entry name" value="HATPase_C_sf"/>
</dbReference>
<keyword evidence="9" id="KW-1185">Reference proteome</keyword>
<dbReference type="PROSITE" id="PS50893">
    <property type="entry name" value="ABC_TRANSPORTER_2"/>
    <property type="match status" value="1"/>
</dbReference>
<evidence type="ECO:0000256" key="3">
    <source>
        <dbReference type="ARBA" id="ARBA00022741"/>
    </source>
</evidence>
<dbReference type="Gene3D" id="1.20.5.1930">
    <property type="match status" value="1"/>
</dbReference>
<dbReference type="Gene3D" id="3.40.50.300">
    <property type="entry name" value="P-loop containing nucleotide triphosphate hydrolases"/>
    <property type="match status" value="1"/>
</dbReference>
<feature type="domain" description="ABC transporter" evidence="7">
    <location>
        <begin position="23"/>
        <end position="246"/>
    </location>
</feature>
<dbReference type="SUPFAM" id="SSF55874">
    <property type="entry name" value="ATPase domain of HSP90 chaperone/DNA topoisomerase II/histidine kinase"/>
    <property type="match status" value="1"/>
</dbReference>
<dbReference type="InterPro" id="IPR050763">
    <property type="entry name" value="ABC_transporter_ATP-binding"/>
</dbReference>
<feature type="transmembrane region" description="Helical" evidence="6">
    <location>
        <begin position="304"/>
        <end position="322"/>
    </location>
</feature>
<dbReference type="AlphaFoldDB" id="A0A077M9L0"/>
<evidence type="ECO:0000313" key="8">
    <source>
        <dbReference type="EMBL" id="CCI51467.1"/>
    </source>
</evidence>
<dbReference type="PROSITE" id="PS00211">
    <property type="entry name" value="ABC_TRANSPORTER_1"/>
    <property type="match status" value="1"/>
</dbReference>
<keyword evidence="4" id="KW-0067">ATP-binding</keyword>
<feature type="transmembrane region" description="Helical" evidence="6">
    <location>
        <begin position="370"/>
        <end position="390"/>
    </location>
</feature>
<dbReference type="GO" id="GO:0000155">
    <property type="term" value="F:phosphorelay sensor kinase activity"/>
    <property type="evidence" value="ECO:0007669"/>
    <property type="project" value="InterPro"/>
</dbReference>
<dbReference type="InterPro" id="IPR003439">
    <property type="entry name" value="ABC_transporter-like_ATP-bd"/>
</dbReference>
<evidence type="ECO:0000256" key="6">
    <source>
        <dbReference type="SAM" id="Phobius"/>
    </source>
</evidence>
<dbReference type="EC" id="3.6.3.31" evidence="8"/>